<dbReference type="GO" id="GO:0008203">
    <property type="term" value="P:cholesterol metabolic process"/>
    <property type="evidence" value="ECO:0007669"/>
    <property type="project" value="InterPro"/>
</dbReference>
<dbReference type="KEGG" id="tpal:117641049"/>
<comment type="catalytic activity">
    <reaction evidence="16">
        <text>cholesterol + NADPH + O2 + H(+) = 7-dehydrocholesterol + NADP(+) + 2 H2O</text>
        <dbReference type="Rhea" id="RHEA:45024"/>
        <dbReference type="ChEBI" id="CHEBI:15377"/>
        <dbReference type="ChEBI" id="CHEBI:15378"/>
        <dbReference type="ChEBI" id="CHEBI:15379"/>
        <dbReference type="ChEBI" id="CHEBI:16113"/>
        <dbReference type="ChEBI" id="CHEBI:17759"/>
        <dbReference type="ChEBI" id="CHEBI:57783"/>
        <dbReference type="ChEBI" id="CHEBI:58349"/>
        <dbReference type="EC" id="1.14.19.21"/>
    </reaction>
    <physiologicalReaction direction="left-to-right" evidence="16">
        <dbReference type="Rhea" id="RHEA:45025"/>
    </physiologicalReaction>
</comment>
<evidence type="ECO:0000256" key="13">
    <source>
        <dbReference type="ARBA" id="ARBA00025729"/>
    </source>
</evidence>
<evidence type="ECO:0000256" key="16">
    <source>
        <dbReference type="ARBA" id="ARBA00049548"/>
    </source>
</evidence>
<evidence type="ECO:0000256" key="10">
    <source>
        <dbReference type="ARBA" id="ARBA00023014"/>
    </source>
</evidence>
<dbReference type="PANTHER" id="PTHR21266">
    <property type="entry name" value="IRON-SULFUR DOMAIN CONTAINING PROTEIN"/>
    <property type="match status" value="1"/>
</dbReference>
<keyword evidence="11 17" id="KW-0472">Membrane</keyword>
<proteinExistence type="inferred from homology"/>
<evidence type="ECO:0000259" key="18">
    <source>
        <dbReference type="PROSITE" id="PS51296"/>
    </source>
</evidence>
<dbReference type="Proteomes" id="UP000515158">
    <property type="component" value="Unplaced"/>
</dbReference>
<evidence type="ECO:0000256" key="9">
    <source>
        <dbReference type="ARBA" id="ARBA00023004"/>
    </source>
</evidence>
<accession>A0A6P8Y3F6</accession>
<keyword evidence="7 17" id="KW-1133">Transmembrane helix</keyword>
<dbReference type="OrthoDB" id="426882at2759"/>
<comment type="pathway">
    <text evidence="3">Hormone biosynthesis.</text>
</comment>
<evidence type="ECO:0000256" key="15">
    <source>
        <dbReference type="ARBA" id="ARBA00047853"/>
    </source>
</evidence>
<evidence type="ECO:0000256" key="17">
    <source>
        <dbReference type="SAM" id="Phobius"/>
    </source>
</evidence>
<dbReference type="InterPro" id="IPR050584">
    <property type="entry name" value="Cholesterol_7-desaturase"/>
</dbReference>
<dbReference type="Gene3D" id="3.90.380.10">
    <property type="entry name" value="Naphthalene 1,2-dioxygenase Alpha Subunit, Chain A, domain 1"/>
    <property type="match status" value="1"/>
</dbReference>
<dbReference type="FunCoup" id="A0A6P8Y3F6">
    <property type="interactions" value="18"/>
</dbReference>
<sequence length="426" mass="47791">MECLIRDGLPAVPAAWWTPAAAVAAVVAFLYYVLRVPVNWTKELCDVGFDPPDRGLGLGFGLGASRRSRSAVMRQAQGKRRIGNLPPVFPNGWFSVLESSRLGRGAVEHVAALGQNLAVFRGDAGHVHVLDAYCPHMGANMAVGGRVHGDCLECPFHEWSFDGRDGSCSSVPYAQKALTGNLLQLAVPDFARVRHWESFETNGFIFVWHHAEGDAPSWWPQPVAAIEDGSWAFVGRNEFLVSCHIQEIPENGADVAHLNAVHGPGMVGRGLSRHLWDAQWTPGADDRPHTATLKLNHQLDLFGKFRMLKMDVCANQIGPGYVEMSMETQFGPIIIVQSVTPVEPLLQKVIHRMYCPPLLVPYAKIVLYGECVMFERDVLVWNHKQFQDKPLLVKEDRLISRYRRWFSQFYSENSPKHAFRKETMEW</sequence>
<evidence type="ECO:0000256" key="12">
    <source>
        <dbReference type="ARBA" id="ARBA00025712"/>
    </source>
</evidence>
<feature type="domain" description="Rieske" evidence="18">
    <location>
        <begin position="94"/>
        <end position="207"/>
    </location>
</feature>
<evidence type="ECO:0000256" key="3">
    <source>
        <dbReference type="ARBA" id="ARBA00004972"/>
    </source>
</evidence>
<keyword evidence="9" id="KW-0408">Iron</keyword>
<keyword evidence="8" id="KW-0560">Oxidoreductase</keyword>
<evidence type="ECO:0000256" key="2">
    <source>
        <dbReference type="ARBA" id="ARBA00004370"/>
    </source>
</evidence>
<evidence type="ECO:0000256" key="8">
    <source>
        <dbReference type="ARBA" id="ARBA00023002"/>
    </source>
</evidence>
<evidence type="ECO:0000313" key="20">
    <source>
        <dbReference type="RefSeq" id="XP_034234038.1"/>
    </source>
</evidence>
<comment type="catalytic activity">
    <reaction evidence="15">
        <text>cholesterol + NADH + O2 + H(+) = 7-dehydrocholesterol + NAD(+) + 2 H2O</text>
        <dbReference type="Rhea" id="RHEA:51644"/>
        <dbReference type="ChEBI" id="CHEBI:15377"/>
        <dbReference type="ChEBI" id="CHEBI:15378"/>
        <dbReference type="ChEBI" id="CHEBI:15379"/>
        <dbReference type="ChEBI" id="CHEBI:16113"/>
        <dbReference type="ChEBI" id="CHEBI:17759"/>
        <dbReference type="ChEBI" id="CHEBI:57540"/>
        <dbReference type="ChEBI" id="CHEBI:57945"/>
        <dbReference type="EC" id="1.14.19.21"/>
    </reaction>
    <physiologicalReaction direction="left-to-right" evidence="15">
        <dbReference type="Rhea" id="RHEA:51645"/>
    </physiologicalReaction>
</comment>
<evidence type="ECO:0000256" key="5">
    <source>
        <dbReference type="ARBA" id="ARBA00022714"/>
    </source>
</evidence>
<dbReference type="AlphaFoldDB" id="A0A6P8Y3F6"/>
<evidence type="ECO:0000256" key="7">
    <source>
        <dbReference type="ARBA" id="ARBA00022989"/>
    </source>
</evidence>
<evidence type="ECO:0000256" key="14">
    <source>
        <dbReference type="ARBA" id="ARBA00026095"/>
    </source>
</evidence>
<dbReference type="CTD" id="5740633"/>
<evidence type="ECO:0000256" key="6">
    <source>
        <dbReference type="ARBA" id="ARBA00022723"/>
    </source>
</evidence>
<organism evidence="20">
    <name type="scientific">Thrips palmi</name>
    <name type="common">Melon thrips</name>
    <dbReference type="NCBI Taxonomy" id="161013"/>
    <lineage>
        <taxon>Eukaryota</taxon>
        <taxon>Metazoa</taxon>
        <taxon>Ecdysozoa</taxon>
        <taxon>Arthropoda</taxon>
        <taxon>Hexapoda</taxon>
        <taxon>Insecta</taxon>
        <taxon>Pterygota</taxon>
        <taxon>Neoptera</taxon>
        <taxon>Paraneoptera</taxon>
        <taxon>Thysanoptera</taxon>
        <taxon>Terebrantia</taxon>
        <taxon>Thripoidea</taxon>
        <taxon>Thripidae</taxon>
        <taxon>Thrips</taxon>
    </lineage>
</organism>
<evidence type="ECO:0000313" key="19">
    <source>
        <dbReference type="Proteomes" id="UP000515158"/>
    </source>
</evidence>
<keyword evidence="6" id="KW-0479">Metal-binding</keyword>
<keyword evidence="19" id="KW-1185">Reference proteome</keyword>
<dbReference type="GO" id="GO:0016020">
    <property type="term" value="C:membrane"/>
    <property type="evidence" value="ECO:0007669"/>
    <property type="project" value="UniProtKB-SubCell"/>
</dbReference>
<dbReference type="GeneID" id="117641049"/>
<feature type="transmembrane region" description="Helical" evidence="17">
    <location>
        <begin position="14"/>
        <end position="34"/>
    </location>
</feature>
<dbReference type="PROSITE" id="PS51296">
    <property type="entry name" value="RIESKE"/>
    <property type="match status" value="1"/>
</dbReference>
<dbReference type="InterPro" id="IPR036922">
    <property type="entry name" value="Rieske_2Fe-2S_sf"/>
</dbReference>
<keyword evidence="5" id="KW-0001">2Fe-2S</keyword>
<evidence type="ECO:0000256" key="11">
    <source>
        <dbReference type="ARBA" id="ARBA00023136"/>
    </source>
</evidence>
<comment type="cofactor">
    <cofactor evidence="1">
        <name>Fe cation</name>
        <dbReference type="ChEBI" id="CHEBI:24875"/>
    </cofactor>
</comment>
<dbReference type="RefSeq" id="XP_034234038.1">
    <property type="nucleotide sequence ID" value="XM_034378147.1"/>
</dbReference>
<dbReference type="GO" id="GO:0046872">
    <property type="term" value="F:metal ion binding"/>
    <property type="evidence" value="ECO:0007669"/>
    <property type="project" value="UniProtKB-KW"/>
</dbReference>
<dbReference type="GO" id="GO:0170056">
    <property type="term" value="F:cholesterol 7-desaturase [NAD(P)H] activity"/>
    <property type="evidence" value="ECO:0007669"/>
    <property type="project" value="UniProtKB-EC"/>
</dbReference>
<dbReference type="InParanoid" id="A0A6P8Y3F6"/>
<dbReference type="Pfam" id="PF19298">
    <property type="entry name" value="KshA_C"/>
    <property type="match status" value="1"/>
</dbReference>
<dbReference type="Pfam" id="PF00355">
    <property type="entry name" value="Rieske"/>
    <property type="match status" value="1"/>
</dbReference>
<comment type="similarity">
    <text evidence="13">Belongs to the cholesterol 7-desaturase family.</text>
</comment>
<keyword evidence="4 17" id="KW-0812">Transmembrane</keyword>
<evidence type="ECO:0000256" key="4">
    <source>
        <dbReference type="ARBA" id="ARBA00022692"/>
    </source>
</evidence>
<dbReference type="PANTHER" id="PTHR21266:SF32">
    <property type="entry name" value="CHOLESTEROL 7-DESATURASE NVD"/>
    <property type="match status" value="1"/>
</dbReference>
<reference evidence="20" key="1">
    <citation type="submission" date="2025-08" db="UniProtKB">
        <authorList>
            <consortium name="RefSeq"/>
        </authorList>
    </citation>
    <scope>IDENTIFICATION</scope>
    <source>
        <tissue evidence="20">Total insect</tissue>
    </source>
</reference>
<dbReference type="InterPro" id="IPR017941">
    <property type="entry name" value="Rieske_2Fe-2S"/>
</dbReference>
<dbReference type="Gene3D" id="2.102.10.10">
    <property type="entry name" value="Rieske [2Fe-2S] iron-sulphur domain"/>
    <property type="match status" value="1"/>
</dbReference>
<evidence type="ECO:0000256" key="1">
    <source>
        <dbReference type="ARBA" id="ARBA00001962"/>
    </source>
</evidence>
<protein>
    <recommendedName>
        <fullName evidence="14">cholesterol 7-desaturase</fullName>
        <ecNumber evidence="14">1.14.19.21</ecNumber>
    </recommendedName>
</protein>
<keyword evidence="10" id="KW-0411">Iron-sulfur</keyword>
<dbReference type="GO" id="GO:0051537">
    <property type="term" value="F:2 iron, 2 sulfur cluster binding"/>
    <property type="evidence" value="ECO:0007669"/>
    <property type="project" value="UniProtKB-KW"/>
</dbReference>
<dbReference type="GO" id="GO:0005737">
    <property type="term" value="C:cytoplasm"/>
    <property type="evidence" value="ECO:0007669"/>
    <property type="project" value="TreeGrafter"/>
</dbReference>
<dbReference type="EC" id="1.14.19.21" evidence="14"/>
<gene>
    <name evidence="20" type="primary">LOC117641049</name>
</gene>
<name>A0A6P8Y3F6_THRPL</name>
<dbReference type="InterPro" id="IPR045605">
    <property type="entry name" value="KshA-like_C"/>
</dbReference>
<comment type="subcellular location">
    <subcellularLocation>
        <location evidence="2">Membrane</location>
    </subcellularLocation>
</comment>
<dbReference type="SUPFAM" id="SSF55961">
    <property type="entry name" value="Bet v1-like"/>
    <property type="match status" value="1"/>
</dbReference>
<comment type="pathway">
    <text evidence="12">Steroid hormone biosynthesis; dafachronic acid biosynthesis.</text>
</comment>
<dbReference type="SUPFAM" id="SSF50022">
    <property type="entry name" value="ISP domain"/>
    <property type="match status" value="1"/>
</dbReference>
<dbReference type="UniPathway" id="UPA01020"/>